<proteinExistence type="predicted"/>
<dbReference type="EMBL" id="OX596096">
    <property type="protein sequence ID" value="CAM9553886.1"/>
    <property type="molecule type" value="Genomic_DNA"/>
</dbReference>
<name>A0AC59YBU1_RANTA</name>
<sequence>MPSPLPRRPHLPGDLSPSSGDSRPCSSPCELLGGILPRAPRLRRRLAWCSIDWEQVCLLRRLGAGGFGSVYEATYYGVRVAVKQVSRCAKNPRASRRSFWAELNAARLRHANIVRVLAASTRPPPGFNSLGTVVMEFGGNITLHQVIYGPTSCPGDAGAHLGLERCLKYSLDVVNGLLFLHAQSIVHLDLKPANILISEQDVCKIGDFGCSARLEDLRSPRTPHHLGGTYTHRAPELLKGEPVTPKADIYSFAITLWQMSTREAPFSGERQHVLYAMVAYHLRPALRAPIFTDSAFKDTGKTPVEPEVAIHRIRITLTSRNVKSLEKVCADLIRGAKEKNLKVKGPVRMPTKTLRITTRKTPCGEGSKTWDRFQMRIHKRLIDLHSPSEIVKQITSISIEPGVEVEVTIADA</sequence>
<gene>
    <name evidence="1" type="ORF">MRATA1EN22A_LOCUS4152</name>
</gene>
<evidence type="ECO:0000313" key="2">
    <source>
        <dbReference type="Proteomes" id="UP001162501"/>
    </source>
</evidence>
<evidence type="ECO:0000313" key="1">
    <source>
        <dbReference type="EMBL" id="CAM9553886.1"/>
    </source>
</evidence>
<reference evidence="1" key="2">
    <citation type="submission" date="2025-03" db="EMBL/GenBank/DDBJ databases">
        <authorList>
            <consortium name="ELIXIR-Norway"/>
            <consortium name="Elixir Norway"/>
        </authorList>
    </citation>
    <scope>NUCLEOTIDE SEQUENCE</scope>
</reference>
<protein>
    <submittedName>
        <fullName evidence="1">Uncharacterized protein</fullName>
    </submittedName>
</protein>
<dbReference type="Proteomes" id="UP001162501">
    <property type="component" value="Chromosome 12"/>
</dbReference>
<accession>A0AC59YBU1</accession>
<reference evidence="1" key="1">
    <citation type="submission" date="2023-05" db="EMBL/GenBank/DDBJ databases">
        <authorList>
            <consortium name="ELIXIR-Norway"/>
        </authorList>
    </citation>
    <scope>NUCLEOTIDE SEQUENCE</scope>
</reference>
<organism evidence="1 2">
    <name type="scientific">Rangifer tarandus platyrhynchus</name>
    <name type="common">Svalbard reindeer</name>
    <dbReference type="NCBI Taxonomy" id="3082113"/>
    <lineage>
        <taxon>Eukaryota</taxon>
        <taxon>Metazoa</taxon>
        <taxon>Chordata</taxon>
        <taxon>Craniata</taxon>
        <taxon>Vertebrata</taxon>
        <taxon>Euteleostomi</taxon>
        <taxon>Mammalia</taxon>
        <taxon>Eutheria</taxon>
        <taxon>Laurasiatheria</taxon>
        <taxon>Artiodactyla</taxon>
        <taxon>Ruminantia</taxon>
        <taxon>Pecora</taxon>
        <taxon>Cervidae</taxon>
        <taxon>Odocoileinae</taxon>
        <taxon>Rangifer</taxon>
    </lineage>
</organism>